<accession>A0ABX8BRB8</accession>
<protein>
    <recommendedName>
        <fullName evidence="6">Transport permease protein</fullName>
    </recommendedName>
</protein>
<dbReference type="RefSeq" id="WP_220560117.1">
    <property type="nucleotide sequence ID" value="NZ_CP074133.1"/>
</dbReference>
<evidence type="ECO:0000256" key="2">
    <source>
        <dbReference type="ARBA" id="ARBA00022692"/>
    </source>
</evidence>
<dbReference type="Pfam" id="PF01061">
    <property type="entry name" value="ABC2_membrane"/>
    <property type="match status" value="1"/>
</dbReference>
<feature type="region of interest" description="Disordered" evidence="7">
    <location>
        <begin position="1"/>
        <end position="23"/>
    </location>
</feature>
<dbReference type="InterPro" id="IPR047817">
    <property type="entry name" value="ABC2_TM_bact-type"/>
</dbReference>
<feature type="transmembrane region" description="Helical" evidence="6">
    <location>
        <begin position="79"/>
        <end position="105"/>
    </location>
</feature>
<gene>
    <name evidence="9" type="ORF">KGD84_10645</name>
</gene>
<keyword evidence="3 6" id="KW-1133">Transmembrane helix</keyword>
<feature type="transmembrane region" description="Helical" evidence="6">
    <location>
        <begin position="250"/>
        <end position="271"/>
    </location>
</feature>
<feature type="transmembrane region" description="Helical" evidence="6">
    <location>
        <begin position="193"/>
        <end position="212"/>
    </location>
</feature>
<proteinExistence type="inferred from homology"/>
<keyword evidence="6" id="KW-0813">Transport</keyword>
<comment type="similarity">
    <text evidence="6">Belongs to the ABC-2 integral membrane protein family.</text>
</comment>
<dbReference type="InterPro" id="IPR051784">
    <property type="entry name" value="Nod_factor_ABC_transporter"/>
</dbReference>
<organism evidence="9 10">
    <name type="scientific">Nocardiopsis changdeensis</name>
    <dbReference type="NCBI Taxonomy" id="2831969"/>
    <lineage>
        <taxon>Bacteria</taxon>
        <taxon>Bacillati</taxon>
        <taxon>Actinomycetota</taxon>
        <taxon>Actinomycetes</taxon>
        <taxon>Streptosporangiales</taxon>
        <taxon>Nocardiopsidaceae</taxon>
        <taxon>Nocardiopsis</taxon>
    </lineage>
</organism>
<feature type="compositionally biased region" description="Pro residues" evidence="7">
    <location>
        <begin position="7"/>
        <end position="23"/>
    </location>
</feature>
<keyword evidence="10" id="KW-1185">Reference proteome</keyword>
<keyword evidence="4 6" id="KW-0472">Membrane</keyword>
<keyword evidence="2 6" id="KW-0812">Transmembrane</keyword>
<dbReference type="InterPro" id="IPR000412">
    <property type="entry name" value="ABC_2_transport"/>
</dbReference>
<evidence type="ECO:0000256" key="1">
    <source>
        <dbReference type="ARBA" id="ARBA00004141"/>
    </source>
</evidence>
<dbReference type="PANTHER" id="PTHR43229">
    <property type="entry name" value="NODULATION PROTEIN J"/>
    <property type="match status" value="1"/>
</dbReference>
<keyword evidence="5" id="KW-0046">Antibiotic resistance</keyword>
<feature type="transmembrane region" description="Helical" evidence="6">
    <location>
        <begin position="163"/>
        <end position="186"/>
    </location>
</feature>
<dbReference type="Proteomes" id="UP000676079">
    <property type="component" value="Chromosome"/>
</dbReference>
<evidence type="ECO:0000256" key="3">
    <source>
        <dbReference type="ARBA" id="ARBA00022989"/>
    </source>
</evidence>
<evidence type="ECO:0000259" key="8">
    <source>
        <dbReference type="PROSITE" id="PS51012"/>
    </source>
</evidence>
<evidence type="ECO:0000256" key="5">
    <source>
        <dbReference type="ARBA" id="ARBA00023251"/>
    </source>
</evidence>
<feature type="transmembrane region" description="Helical" evidence="6">
    <location>
        <begin position="46"/>
        <end position="67"/>
    </location>
</feature>
<evidence type="ECO:0000313" key="9">
    <source>
        <dbReference type="EMBL" id="QUX24676.1"/>
    </source>
</evidence>
<evidence type="ECO:0000313" key="10">
    <source>
        <dbReference type="Proteomes" id="UP000676079"/>
    </source>
</evidence>
<reference evidence="9 10" key="1">
    <citation type="submission" date="2021-05" db="EMBL/GenBank/DDBJ databases">
        <title>Direct Submission.</title>
        <authorList>
            <person name="Li K."/>
            <person name="Gao J."/>
        </authorList>
    </citation>
    <scope>NUCLEOTIDE SEQUENCE [LARGE SCALE GENOMIC DNA]</scope>
    <source>
        <strain evidence="9 10">Mg02</strain>
    </source>
</reference>
<evidence type="ECO:0000256" key="7">
    <source>
        <dbReference type="SAM" id="MobiDB-lite"/>
    </source>
</evidence>
<feature type="domain" description="ABC transmembrane type-2" evidence="8">
    <location>
        <begin position="47"/>
        <end position="275"/>
    </location>
</feature>
<dbReference type="PROSITE" id="PS51012">
    <property type="entry name" value="ABC_TM2"/>
    <property type="match status" value="1"/>
</dbReference>
<comment type="subcellular location">
    <subcellularLocation>
        <location evidence="6">Cell membrane</location>
        <topology evidence="6">Multi-pass membrane protein</topology>
    </subcellularLocation>
    <subcellularLocation>
        <location evidence="1">Membrane</location>
        <topology evidence="1">Multi-pass membrane protein</topology>
    </subcellularLocation>
</comment>
<evidence type="ECO:0000256" key="4">
    <source>
        <dbReference type="ARBA" id="ARBA00023136"/>
    </source>
</evidence>
<keyword evidence="6" id="KW-1003">Cell membrane</keyword>
<dbReference type="PIRSF" id="PIRSF006648">
    <property type="entry name" value="DrrB"/>
    <property type="match status" value="1"/>
</dbReference>
<dbReference type="PANTHER" id="PTHR43229:SF2">
    <property type="entry name" value="NODULATION PROTEIN J"/>
    <property type="match status" value="1"/>
</dbReference>
<name>A0ABX8BRB8_9ACTN</name>
<sequence>MNTPSLSPSPVPPAAPPAAAPPRPGALVRHSLLLARRGLARSVRDPGAIVNGVVTPSLFMVLFVYLFGGSVSGSTGDYLQYLFPGVLVMGAGLSGMLASGVSINVDRRKGVYDRFRSLPIGRSAPLWGSVLADVVRYALAVALLFAIGALLGFRVTTDAGSALAAAALAMGFGFALSWVTVFLGVLVRGEGTVLAIAFVAFLPLLLGTSLAAPVDTLPDWLRAWAEVNPVTRVMDACRALLTGTPAGSSIAASLAWSAGLVAVFCPLAVAAHGRER</sequence>
<feature type="transmembrane region" description="Helical" evidence="6">
    <location>
        <begin position="126"/>
        <end position="151"/>
    </location>
</feature>
<dbReference type="InterPro" id="IPR013525">
    <property type="entry name" value="ABC2_TM"/>
</dbReference>
<dbReference type="EMBL" id="CP074133">
    <property type="protein sequence ID" value="QUX24676.1"/>
    <property type="molecule type" value="Genomic_DNA"/>
</dbReference>
<evidence type="ECO:0000256" key="6">
    <source>
        <dbReference type="RuleBase" id="RU361157"/>
    </source>
</evidence>